<dbReference type="SUPFAM" id="SSF52540">
    <property type="entry name" value="P-loop containing nucleoside triphosphate hydrolases"/>
    <property type="match status" value="1"/>
</dbReference>
<dbReference type="PROSITE" id="PS51195">
    <property type="entry name" value="Q_MOTIF"/>
    <property type="match status" value="1"/>
</dbReference>
<evidence type="ECO:0000256" key="2">
    <source>
        <dbReference type="ARBA" id="ARBA00022490"/>
    </source>
</evidence>
<dbReference type="SMART" id="SM00490">
    <property type="entry name" value="HELICc"/>
    <property type="match status" value="1"/>
</dbReference>
<dbReference type="Pfam" id="PF00271">
    <property type="entry name" value="Helicase_C"/>
    <property type="match status" value="1"/>
</dbReference>
<keyword evidence="4 11" id="KW-0378">Hydrolase</keyword>
<keyword evidence="2" id="KW-0963">Cytoplasm</keyword>
<dbReference type="InterPro" id="IPR001650">
    <property type="entry name" value="Helicase_C-like"/>
</dbReference>
<keyword evidence="3 11" id="KW-0547">Nucleotide-binding</keyword>
<dbReference type="CDD" id="cd18787">
    <property type="entry name" value="SF2_C_DEAD"/>
    <property type="match status" value="1"/>
</dbReference>
<feature type="compositionally biased region" description="Low complexity" evidence="12">
    <location>
        <begin position="51"/>
        <end position="67"/>
    </location>
</feature>
<dbReference type="GO" id="GO:0005829">
    <property type="term" value="C:cytosol"/>
    <property type="evidence" value="ECO:0007669"/>
    <property type="project" value="TreeGrafter"/>
</dbReference>
<evidence type="ECO:0000256" key="9">
    <source>
        <dbReference type="ARBA" id="ARBA00074363"/>
    </source>
</evidence>
<dbReference type="PANTHER" id="PTHR47959">
    <property type="entry name" value="ATP-DEPENDENT RNA HELICASE RHLE-RELATED"/>
    <property type="match status" value="1"/>
</dbReference>
<feature type="compositionally biased region" description="Basic and acidic residues" evidence="12">
    <location>
        <begin position="560"/>
        <end position="588"/>
    </location>
</feature>
<evidence type="ECO:0000256" key="11">
    <source>
        <dbReference type="RuleBase" id="RU000492"/>
    </source>
</evidence>
<evidence type="ECO:0000256" key="4">
    <source>
        <dbReference type="ARBA" id="ARBA00022801"/>
    </source>
</evidence>
<dbReference type="GO" id="GO:0003676">
    <property type="term" value="F:nucleic acid binding"/>
    <property type="evidence" value="ECO:0007669"/>
    <property type="project" value="InterPro"/>
</dbReference>
<feature type="domain" description="Helicase ATP-binding" evidence="13">
    <location>
        <begin position="155"/>
        <end position="328"/>
    </location>
</feature>
<keyword evidence="17" id="KW-1185">Reference proteome</keyword>
<feature type="compositionally biased region" description="Basic and acidic residues" evidence="12">
    <location>
        <begin position="529"/>
        <end position="551"/>
    </location>
</feature>
<dbReference type="AlphaFoldDB" id="A0A2W7IV37"/>
<sequence length="679" mass="73033">MTQTQDATSEQGQQPNESIAGAPATEVAATGTPKTPEAVTPEPETPESETPEPLVAEPVTAEAAPVEAAPVEAAPVEAAPVETAPIEAAPISETPVAETLVAETLVAEAPDAEADEAEEAAPRVTFADLGLSEPIFHAVADAGYIHPTPIQEQAIPVVLQGRDVLGCAQTGTGKTASFVLPMLDILAGSRAKARMPRSLILEPTRELALQVAENFVKYGKHLKLVHALLIGGESMDEQKAVLNAGVDVLIATPGRLLDLFERGRILLADCKVLVIDEADRMLDMGFIPDVERIVSLLPPLRQTLFFSATMAPEIRRLADAFLRNPREITVSRPASVATTITAGVVWVRETEKREALRRLLKGEVVQNALIFCNRKVEVDILYKSLKRHGFSVGALHGDMEQSARFATLNKFKNNELQLLVCSDVAARGLDIGGLSHVFNFDVPFHAEDYVHRIGRTGRAGREGRAYSIAGPGDAKNIAAIEKLTGAPIPTLVIEGIEAPSEEEMAAARERRGGRGGRDAAPARGAAAGRGREGAREAGRGRGGERAARPAPREAVAAAEEPAREERPRAEERVREERPRRAPRAEAAERAPAAEAPQVAEPRHRRDEPRRDEPRRDEDSPRARPPRDDARSRDERRRQDDLGPSVLGFGDSTPAFMLIPTPKPRRSAEPDAPNGSAQAA</sequence>
<dbReference type="InterPro" id="IPR000629">
    <property type="entry name" value="RNA-helicase_DEAD-box_CS"/>
</dbReference>
<organism evidence="16 17">
    <name type="scientific">Humitalea rosea</name>
    <dbReference type="NCBI Taxonomy" id="990373"/>
    <lineage>
        <taxon>Bacteria</taxon>
        <taxon>Pseudomonadati</taxon>
        <taxon>Pseudomonadota</taxon>
        <taxon>Alphaproteobacteria</taxon>
        <taxon>Acetobacterales</taxon>
        <taxon>Roseomonadaceae</taxon>
        <taxon>Humitalea</taxon>
    </lineage>
</organism>
<evidence type="ECO:0000259" key="15">
    <source>
        <dbReference type="PROSITE" id="PS51195"/>
    </source>
</evidence>
<dbReference type="CDD" id="cd00268">
    <property type="entry name" value="DEADc"/>
    <property type="match status" value="1"/>
</dbReference>
<evidence type="ECO:0000259" key="13">
    <source>
        <dbReference type="PROSITE" id="PS51192"/>
    </source>
</evidence>
<feature type="compositionally biased region" description="Low complexity" evidence="12">
    <location>
        <begin position="518"/>
        <end position="528"/>
    </location>
</feature>
<reference evidence="16 17" key="1">
    <citation type="submission" date="2018-06" db="EMBL/GenBank/DDBJ databases">
        <title>Genomic Encyclopedia of Archaeal and Bacterial Type Strains, Phase II (KMG-II): from individual species to whole genera.</title>
        <authorList>
            <person name="Goeker M."/>
        </authorList>
    </citation>
    <scope>NUCLEOTIDE SEQUENCE [LARGE SCALE GENOMIC DNA]</scope>
    <source>
        <strain evidence="16 17">DSM 24525</strain>
    </source>
</reference>
<dbReference type="Pfam" id="PF00270">
    <property type="entry name" value="DEAD"/>
    <property type="match status" value="1"/>
</dbReference>
<feature type="compositionally biased region" description="Low complexity" evidence="12">
    <location>
        <begin position="589"/>
        <end position="599"/>
    </location>
</feature>
<dbReference type="InterPro" id="IPR027417">
    <property type="entry name" value="P-loop_NTPase"/>
</dbReference>
<evidence type="ECO:0000256" key="8">
    <source>
        <dbReference type="ARBA" id="ARBA00047984"/>
    </source>
</evidence>
<comment type="caution">
    <text evidence="16">The sequence shown here is derived from an EMBL/GenBank/DDBJ whole genome shotgun (WGS) entry which is preliminary data.</text>
</comment>
<dbReference type="GO" id="GO:0005524">
    <property type="term" value="F:ATP binding"/>
    <property type="evidence" value="ECO:0007669"/>
    <property type="project" value="UniProtKB-KW"/>
</dbReference>
<feature type="domain" description="DEAD-box RNA helicase Q" evidence="15">
    <location>
        <begin position="124"/>
        <end position="152"/>
    </location>
</feature>
<evidence type="ECO:0000256" key="6">
    <source>
        <dbReference type="ARBA" id="ARBA00022840"/>
    </source>
</evidence>
<feature type="region of interest" description="Disordered" evidence="12">
    <location>
        <begin position="1"/>
        <end position="67"/>
    </location>
</feature>
<dbReference type="Gene3D" id="3.40.50.300">
    <property type="entry name" value="P-loop containing nucleotide triphosphate hydrolases"/>
    <property type="match status" value="2"/>
</dbReference>
<accession>A0A2W7IV37</accession>
<dbReference type="PROSITE" id="PS00039">
    <property type="entry name" value="DEAD_ATP_HELICASE"/>
    <property type="match status" value="1"/>
</dbReference>
<evidence type="ECO:0000259" key="14">
    <source>
        <dbReference type="PROSITE" id="PS51194"/>
    </source>
</evidence>
<feature type="short sequence motif" description="Q motif" evidence="10">
    <location>
        <begin position="124"/>
        <end position="152"/>
    </location>
</feature>
<feature type="domain" description="Helicase C-terminal" evidence="14">
    <location>
        <begin position="355"/>
        <end position="504"/>
    </location>
</feature>
<name>A0A2W7IV37_9PROT</name>
<dbReference type="PROSITE" id="PS51194">
    <property type="entry name" value="HELICASE_CTER"/>
    <property type="match status" value="1"/>
</dbReference>
<evidence type="ECO:0000256" key="7">
    <source>
        <dbReference type="ARBA" id="ARBA00038437"/>
    </source>
</evidence>
<dbReference type="InterPro" id="IPR050079">
    <property type="entry name" value="DEAD_box_RNA_helicase"/>
</dbReference>
<proteinExistence type="inferred from homology"/>
<feature type="compositionally biased region" description="Low complexity" evidence="12">
    <location>
        <begin position="32"/>
        <end position="42"/>
    </location>
</feature>
<protein>
    <recommendedName>
        <fullName evidence="9">DEAD-box ATP-dependent RNA helicase RhpA</fullName>
        <ecNumber evidence="1">3.6.4.13</ecNumber>
    </recommendedName>
</protein>
<dbReference type="InterPro" id="IPR014014">
    <property type="entry name" value="RNA_helicase_DEAD_Q_motif"/>
</dbReference>
<evidence type="ECO:0000256" key="10">
    <source>
        <dbReference type="PROSITE-ProRule" id="PRU00552"/>
    </source>
</evidence>
<feature type="compositionally biased region" description="Basic and acidic residues" evidence="12">
    <location>
        <begin position="505"/>
        <end position="517"/>
    </location>
</feature>
<dbReference type="GO" id="GO:0042255">
    <property type="term" value="P:ribosome assembly"/>
    <property type="evidence" value="ECO:0007669"/>
    <property type="project" value="UniProtKB-ARBA"/>
</dbReference>
<dbReference type="PROSITE" id="PS51192">
    <property type="entry name" value="HELICASE_ATP_BIND_1"/>
    <property type="match status" value="1"/>
</dbReference>
<gene>
    <name evidence="16" type="ORF">C8P66_10271</name>
</gene>
<dbReference type="GO" id="GO:0016787">
    <property type="term" value="F:hydrolase activity"/>
    <property type="evidence" value="ECO:0007669"/>
    <property type="project" value="UniProtKB-KW"/>
</dbReference>
<keyword evidence="5 11" id="KW-0347">Helicase</keyword>
<dbReference type="PANTHER" id="PTHR47959:SF13">
    <property type="entry name" value="ATP-DEPENDENT RNA HELICASE RHLE"/>
    <property type="match status" value="1"/>
</dbReference>
<dbReference type="FunFam" id="3.40.50.300:FF:000108">
    <property type="entry name" value="ATP-dependent RNA helicase RhlE"/>
    <property type="match status" value="1"/>
</dbReference>
<evidence type="ECO:0000256" key="5">
    <source>
        <dbReference type="ARBA" id="ARBA00022806"/>
    </source>
</evidence>
<dbReference type="InterPro" id="IPR011545">
    <property type="entry name" value="DEAD/DEAH_box_helicase_dom"/>
</dbReference>
<dbReference type="InterPro" id="IPR044742">
    <property type="entry name" value="DEAD/DEAH_RhlB"/>
</dbReference>
<evidence type="ECO:0000313" key="16">
    <source>
        <dbReference type="EMBL" id="PZW50383.1"/>
    </source>
</evidence>
<feature type="compositionally biased region" description="Basic and acidic residues" evidence="12">
    <location>
        <begin position="600"/>
        <end position="640"/>
    </location>
</feature>
<comment type="catalytic activity">
    <reaction evidence="8">
        <text>ATP + H2O = ADP + phosphate + H(+)</text>
        <dbReference type="Rhea" id="RHEA:13065"/>
        <dbReference type="ChEBI" id="CHEBI:15377"/>
        <dbReference type="ChEBI" id="CHEBI:15378"/>
        <dbReference type="ChEBI" id="CHEBI:30616"/>
        <dbReference type="ChEBI" id="CHEBI:43474"/>
        <dbReference type="ChEBI" id="CHEBI:456216"/>
        <dbReference type="EC" id="3.6.4.13"/>
    </reaction>
</comment>
<keyword evidence="6 11" id="KW-0067">ATP-binding</keyword>
<evidence type="ECO:0000256" key="12">
    <source>
        <dbReference type="SAM" id="MobiDB-lite"/>
    </source>
</evidence>
<dbReference type="GO" id="GO:0009266">
    <property type="term" value="P:response to temperature stimulus"/>
    <property type="evidence" value="ECO:0007669"/>
    <property type="project" value="UniProtKB-ARBA"/>
</dbReference>
<evidence type="ECO:0000313" key="17">
    <source>
        <dbReference type="Proteomes" id="UP000249688"/>
    </source>
</evidence>
<feature type="compositionally biased region" description="Polar residues" evidence="12">
    <location>
        <begin position="1"/>
        <end position="17"/>
    </location>
</feature>
<dbReference type="SMART" id="SM00487">
    <property type="entry name" value="DEXDc"/>
    <property type="match status" value="1"/>
</dbReference>
<dbReference type="EC" id="3.6.4.13" evidence="1"/>
<dbReference type="GO" id="GO:0003724">
    <property type="term" value="F:RNA helicase activity"/>
    <property type="evidence" value="ECO:0007669"/>
    <property type="project" value="UniProtKB-EC"/>
</dbReference>
<dbReference type="InterPro" id="IPR014001">
    <property type="entry name" value="Helicase_ATP-bd"/>
</dbReference>
<feature type="region of interest" description="Disordered" evidence="12">
    <location>
        <begin position="499"/>
        <end position="679"/>
    </location>
</feature>
<evidence type="ECO:0000256" key="3">
    <source>
        <dbReference type="ARBA" id="ARBA00022741"/>
    </source>
</evidence>
<evidence type="ECO:0000256" key="1">
    <source>
        <dbReference type="ARBA" id="ARBA00012552"/>
    </source>
</evidence>
<dbReference type="Proteomes" id="UP000249688">
    <property type="component" value="Unassembled WGS sequence"/>
</dbReference>
<comment type="similarity">
    <text evidence="7 11">Belongs to the DEAD box helicase family.</text>
</comment>
<dbReference type="EMBL" id="QKYU01000002">
    <property type="protein sequence ID" value="PZW50383.1"/>
    <property type="molecule type" value="Genomic_DNA"/>
</dbReference>